<dbReference type="STRING" id="1494.SAMN05216497_10386"/>
<dbReference type="GeneID" id="70577716"/>
<dbReference type="InterPro" id="IPR016047">
    <property type="entry name" value="M23ase_b-sheet_dom"/>
</dbReference>
<feature type="domain" description="M23ase beta-sheet core" evidence="3">
    <location>
        <begin position="156"/>
        <end position="250"/>
    </location>
</feature>
<dbReference type="AlphaFoldDB" id="A0A240AP77"/>
<reference evidence="5 7" key="2">
    <citation type="submission" date="2018-06" db="EMBL/GenBank/DDBJ databases">
        <authorList>
            <consortium name="Pathogen Informatics"/>
            <person name="Doyle S."/>
        </authorList>
    </citation>
    <scope>NUCLEOTIDE SEQUENCE [LARGE SCALE GENOMIC DNA]</scope>
    <source>
        <strain evidence="5 7">NCTC13028</strain>
    </source>
</reference>
<name>A0A240AP77_CLOCO</name>
<dbReference type="PANTHER" id="PTHR21666:SF289">
    <property type="entry name" value="L-ALA--D-GLU ENDOPEPTIDASE"/>
    <property type="match status" value="1"/>
</dbReference>
<dbReference type="RefSeq" id="WP_089863838.1">
    <property type="nucleotide sequence ID" value="NZ_CP173238.1"/>
</dbReference>
<evidence type="ECO:0000313" key="6">
    <source>
        <dbReference type="Proteomes" id="UP000198811"/>
    </source>
</evidence>
<dbReference type="OrthoDB" id="2083169at2"/>
<evidence type="ECO:0000313" key="4">
    <source>
        <dbReference type="EMBL" id="SDK96162.1"/>
    </source>
</evidence>
<dbReference type="Pfam" id="PF01551">
    <property type="entry name" value="Peptidase_M23"/>
    <property type="match status" value="1"/>
</dbReference>
<keyword evidence="1" id="KW-0732">Signal</keyword>
<dbReference type="InterPro" id="IPR011055">
    <property type="entry name" value="Dup_hybrid_motif"/>
</dbReference>
<dbReference type="CDD" id="cd12797">
    <property type="entry name" value="M23_peptidase"/>
    <property type="match status" value="1"/>
</dbReference>
<protein>
    <submittedName>
        <fullName evidence="5">Cell wall endopeptidase</fullName>
        <ecNumber evidence="5">3.4.24.75</ecNumber>
    </submittedName>
    <submittedName>
        <fullName evidence="4">Peptidase family M23</fullName>
    </submittedName>
</protein>
<organism evidence="5 7">
    <name type="scientific">Clostridium cochlearium</name>
    <dbReference type="NCBI Taxonomy" id="1494"/>
    <lineage>
        <taxon>Bacteria</taxon>
        <taxon>Bacillati</taxon>
        <taxon>Bacillota</taxon>
        <taxon>Clostridia</taxon>
        <taxon>Eubacteriales</taxon>
        <taxon>Clostridiaceae</taxon>
        <taxon>Clostridium</taxon>
    </lineage>
</organism>
<evidence type="ECO:0000313" key="7">
    <source>
        <dbReference type="Proteomes" id="UP000250223"/>
    </source>
</evidence>
<reference evidence="4 6" key="1">
    <citation type="submission" date="2016-10" db="EMBL/GenBank/DDBJ databases">
        <authorList>
            <person name="Varghese N."/>
            <person name="Submissions S."/>
        </authorList>
    </citation>
    <scope>NUCLEOTIDE SEQUENCE [LARGE SCALE GENOMIC DNA]</scope>
    <source>
        <strain evidence="4 6">NLAE-zl-C224</strain>
    </source>
</reference>
<dbReference type="Gene3D" id="2.70.70.10">
    <property type="entry name" value="Glucose Permease (Domain IIA)"/>
    <property type="match status" value="1"/>
</dbReference>
<feature type="transmembrane region" description="Helical" evidence="2">
    <location>
        <begin position="45"/>
        <end position="66"/>
    </location>
</feature>
<dbReference type="InterPro" id="IPR050570">
    <property type="entry name" value="Cell_wall_metabolism_enzyme"/>
</dbReference>
<dbReference type="Proteomes" id="UP000198811">
    <property type="component" value="Unassembled WGS sequence"/>
</dbReference>
<dbReference type="SUPFAM" id="SSF51261">
    <property type="entry name" value="Duplicated hybrid motif"/>
    <property type="match status" value="1"/>
</dbReference>
<proteinExistence type="predicted"/>
<dbReference type="Proteomes" id="UP000250223">
    <property type="component" value="Unassembled WGS sequence"/>
</dbReference>
<evidence type="ECO:0000256" key="1">
    <source>
        <dbReference type="ARBA" id="ARBA00022729"/>
    </source>
</evidence>
<evidence type="ECO:0000256" key="2">
    <source>
        <dbReference type="SAM" id="Phobius"/>
    </source>
</evidence>
<keyword evidence="2" id="KW-1133">Transmembrane helix</keyword>
<dbReference type="EC" id="3.4.24.75" evidence="5"/>
<accession>A0A240AP77</accession>
<sequence>MSGYNSQYEEYYKGLKSGRSRNFNFYTSSIDRKNKRRPKSIWDKIIKQLIGTAILFFIVILCKLVVTPETKAFYNYSKEVVNKNYDYKKIYSKINTIEFKNVEDEIIKYIEKIKKKAIGKQTIMEKTKENFILPIKGPITSDYGYREDPMDKRKVFHYGIDIDAKENTEVLSSYSGKIKDLGEDVTLGKYILIDHGEGIETKYCHLNKINVKKGDSIEKGHVIAYSGNTGKSTAPHLHFEFMYMGDSKDPKEFIDMK</sequence>
<keyword evidence="2" id="KW-0812">Transmembrane</keyword>
<dbReference type="PANTHER" id="PTHR21666">
    <property type="entry name" value="PEPTIDASE-RELATED"/>
    <property type="match status" value="1"/>
</dbReference>
<dbReference type="GO" id="GO:0004222">
    <property type="term" value="F:metalloendopeptidase activity"/>
    <property type="evidence" value="ECO:0007669"/>
    <property type="project" value="TreeGrafter"/>
</dbReference>
<evidence type="ECO:0000259" key="3">
    <source>
        <dbReference type="Pfam" id="PF01551"/>
    </source>
</evidence>
<keyword evidence="6" id="KW-1185">Reference proteome</keyword>
<dbReference type="EMBL" id="UAWC01000009">
    <property type="protein sequence ID" value="SQB34456.1"/>
    <property type="molecule type" value="Genomic_DNA"/>
</dbReference>
<keyword evidence="5" id="KW-0378">Hydrolase</keyword>
<evidence type="ECO:0000313" key="5">
    <source>
        <dbReference type="EMBL" id="SQB34456.1"/>
    </source>
</evidence>
<dbReference type="EMBL" id="FNGL01000003">
    <property type="protein sequence ID" value="SDK96162.1"/>
    <property type="molecule type" value="Genomic_DNA"/>
</dbReference>
<gene>
    <name evidence="5" type="ORF">NCTC13028_01368</name>
    <name evidence="4" type="ORF">SAMN05216497_10386</name>
</gene>
<keyword evidence="2" id="KW-0472">Membrane</keyword>